<evidence type="ECO:0000313" key="2">
    <source>
        <dbReference type="EMBL" id="MEQ0560980.1"/>
    </source>
</evidence>
<evidence type="ECO:0000313" key="3">
    <source>
        <dbReference type="Proteomes" id="UP001440984"/>
    </source>
</evidence>
<keyword evidence="3" id="KW-1185">Reference proteome</keyword>
<proteinExistence type="predicted"/>
<dbReference type="RefSeq" id="WP_348952179.1">
    <property type="nucleotide sequence ID" value="NZ_JBDZYD010000006.1"/>
</dbReference>
<sequence>MSQVEVFQFVLTIVTDTGNTVRVGVLIMMLAALLFVCLLGILQVPGVAAALGGWLLGGGAVGRTVMQRKRGGRARRGRVGK</sequence>
<dbReference type="Proteomes" id="UP001440984">
    <property type="component" value="Unassembled WGS sequence"/>
</dbReference>
<keyword evidence="1" id="KW-1133">Transmembrane helix</keyword>
<keyword evidence="1" id="KW-0472">Membrane</keyword>
<gene>
    <name evidence="2" type="ORF">ABJI51_17995</name>
</gene>
<dbReference type="EMBL" id="JBDZYD010000006">
    <property type="protein sequence ID" value="MEQ0560980.1"/>
    <property type="molecule type" value="Genomic_DNA"/>
</dbReference>
<reference evidence="2 3" key="1">
    <citation type="submission" date="2024-05" db="EMBL/GenBank/DDBJ databases">
        <authorList>
            <person name="Zhao H."/>
            <person name="Xu Y."/>
            <person name="Lin S."/>
            <person name="Spain J.C."/>
            <person name="Zhou N.-Y."/>
        </authorList>
    </citation>
    <scope>NUCLEOTIDE SEQUENCE [LARGE SCALE GENOMIC DNA]</scope>
    <source>
        <strain evidence="2 3">NEAU-NG30</strain>
    </source>
</reference>
<keyword evidence="1" id="KW-0812">Transmembrane</keyword>
<feature type="transmembrane region" description="Helical" evidence="1">
    <location>
        <begin position="47"/>
        <end position="66"/>
    </location>
</feature>
<feature type="transmembrane region" description="Helical" evidence="1">
    <location>
        <begin position="21"/>
        <end position="41"/>
    </location>
</feature>
<organism evidence="2 3">
    <name type="scientific">Amycolatopsis melonis</name>
    <dbReference type="NCBI Taxonomy" id="3156488"/>
    <lineage>
        <taxon>Bacteria</taxon>
        <taxon>Bacillati</taxon>
        <taxon>Actinomycetota</taxon>
        <taxon>Actinomycetes</taxon>
        <taxon>Pseudonocardiales</taxon>
        <taxon>Pseudonocardiaceae</taxon>
        <taxon>Amycolatopsis</taxon>
    </lineage>
</organism>
<evidence type="ECO:0000256" key="1">
    <source>
        <dbReference type="SAM" id="Phobius"/>
    </source>
</evidence>
<protein>
    <submittedName>
        <fullName evidence="2">Uncharacterized protein</fullName>
    </submittedName>
</protein>
<accession>A0ABV0LFB4</accession>
<comment type="caution">
    <text evidence="2">The sequence shown here is derived from an EMBL/GenBank/DDBJ whole genome shotgun (WGS) entry which is preliminary data.</text>
</comment>
<name>A0ABV0LFB4_9PSEU</name>